<dbReference type="Pfam" id="PF10109">
    <property type="entry name" value="Phage_TAC_7"/>
    <property type="match status" value="1"/>
</dbReference>
<protein>
    <submittedName>
        <fullName evidence="1">Uncharacterized protein</fullName>
    </submittedName>
</protein>
<dbReference type="AlphaFoldDB" id="A0A0N9ZQ24"/>
<reference evidence="1" key="1">
    <citation type="submission" date="2015-08" db="EMBL/GenBank/DDBJ databases">
        <title>Pseudomonas aeruginosa strain CCBH4851 chromosome region.</title>
        <authorList>
            <person name="Silveira M.C."/>
            <person name="Carvalho-Assef A.P.D."/>
            <person name="Albano R.M."/>
        </authorList>
    </citation>
    <scope>NUCLEOTIDE SEQUENCE</scope>
    <source>
        <strain evidence="1">CCBH4851</strain>
    </source>
</reference>
<gene>
    <name evidence="1" type="ORF">CCBH4851_00287</name>
</gene>
<proteinExistence type="predicted"/>
<accession>A0A0N9ZQ24</accession>
<evidence type="ECO:0000313" key="1">
    <source>
        <dbReference type="EMBL" id="ALI58990.1"/>
    </source>
</evidence>
<dbReference type="PATRIC" id="fig|287.2965.peg.5294"/>
<dbReference type="InterPro" id="IPR019289">
    <property type="entry name" value="Phage_tail_E/E"/>
</dbReference>
<organism evidence="1">
    <name type="scientific">Pseudomonas aeruginosa</name>
    <dbReference type="NCBI Taxonomy" id="287"/>
    <lineage>
        <taxon>Bacteria</taxon>
        <taxon>Pseudomonadati</taxon>
        <taxon>Pseudomonadota</taxon>
        <taxon>Gammaproteobacteria</taxon>
        <taxon>Pseudomonadales</taxon>
        <taxon>Pseudomonadaceae</taxon>
        <taxon>Pseudomonas</taxon>
    </lineage>
</organism>
<dbReference type="EMBL" id="KT454971">
    <property type="protein sequence ID" value="ALI58990.1"/>
    <property type="molecule type" value="Genomic_DNA"/>
</dbReference>
<dbReference type="RefSeq" id="WP_019726718.1">
    <property type="nucleotide sequence ID" value="NZ_CBDDSE010000001.1"/>
</dbReference>
<sequence length="104" mass="11376">MSTPPVIRLLFPFTSASGERIEELTIRRLKRRDLADAQRHSKDEAVIEDHLLCKMTGLTLEDLETLDLADSRTVTEVFRELVAGRDGTAVLGRSAAPGAADAAE</sequence>
<name>A0A0N9ZQ24_PSEAI</name>